<dbReference type="GO" id="GO:0005576">
    <property type="term" value="C:extracellular region"/>
    <property type="evidence" value="ECO:0007669"/>
    <property type="project" value="UniProtKB-SubCell"/>
</dbReference>
<dbReference type="GeneTree" id="ENSGT00390000000121"/>
<feature type="compositionally biased region" description="Polar residues" evidence="18">
    <location>
        <begin position="139"/>
        <end position="170"/>
    </location>
</feature>
<feature type="compositionally biased region" description="Polar residues" evidence="18">
    <location>
        <begin position="104"/>
        <end position="113"/>
    </location>
</feature>
<dbReference type="GO" id="GO:0031965">
    <property type="term" value="C:nuclear membrane"/>
    <property type="evidence" value="ECO:0007669"/>
    <property type="project" value="UniProtKB-SubCell"/>
</dbReference>
<dbReference type="OMA" id="PINCAPA"/>
<evidence type="ECO:0000256" key="12">
    <source>
        <dbReference type="ARBA" id="ARBA00023180"/>
    </source>
</evidence>
<dbReference type="PROSITE" id="PS50923">
    <property type="entry name" value="SUSHI"/>
    <property type="match status" value="1"/>
</dbReference>
<proteinExistence type="predicted"/>
<dbReference type="STRING" id="9785.ENSLAFP00000010984"/>
<evidence type="ECO:0000256" key="2">
    <source>
        <dbReference type="ARBA" id="ARBA00004241"/>
    </source>
</evidence>
<evidence type="ECO:0000256" key="7">
    <source>
        <dbReference type="ARBA" id="ARBA00022729"/>
    </source>
</evidence>
<keyword evidence="10" id="KW-1015">Disulfide bond</keyword>
<reference evidence="21" key="2">
    <citation type="submission" date="2025-08" db="UniProtKB">
        <authorList>
            <consortium name="Ensembl"/>
        </authorList>
    </citation>
    <scope>IDENTIFICATION</scope>
    <source>
        <strain evidence="21">Isolate ISIS603380</strain>
    </source>
</reference>
<keyword evidence="8 19" id="KW-1133">Transmembrane helix</keyword>
<dbReference type="AlphaFoldDB" id="G3TAR3"/>
<dbReference type="PANTHER" id="PTHR15060:SF0">
    <property type="entry name" value="INTERLEUKIN-15 RECEPTOR SUBUNIT ALPHA"/>
    <property type="match status" value="1"/>
</dbReference>
<sequence>GITCPTPVSVEHADIRVKSYNLSSRERYACNSGFKRKAGTSSLTECVLNKITNTAYWTTPNLKCIRDPSLTHQMPVSPSTVAPARVTPQLESFAPSKKEPEASTPKSDTTVTTERAIVPGSRRMLSEPPSAGTTGIVRNGSSPAPSQTASKNLEQTPSTFHVTPDASSDNSTAVTVAVPTSVILLSGVGVLFFLAYYKRTRQHPPTQNVEMDNMEDMPMTGETSNREED</sequence>
<reference evidence="21 22" key="1">
    <citation type="submission" date="2009-06" db="EMBL/GenBank/DDBJ databases">
        <title>The Genome Sequence of Loxodonta africana (African elephant).</title>
        <authorList>
            <person name="Di Palma F."/>
            <person name="Heiman D."/>
            <person name="Young S."/>
            <person name="Johnson J."/>
            <person name="Lander E.S."/>
            <person name="Lindblad-Toh K."/>
        </authorList>
    </citation>
    <scope>NUCLEOTIDE SEQUENCE [LARGE SCALE GENOMIC DNA]</scope>
    <source>
        <strain evidence="21 22">Isolate ISIS603380</strain>
    </source>
</reference>
<keyword evidence="7" id="KW-0732">Signal</keyword>
<evidence type="ECO:0000256" key="13">
    <source>
        <dbReference type="ARBA" id="ARBA00023242"/>
    </source>
</evidence>
<evidence type="ECO:0000256" key="11">
    <source>
        <dbReference type="ARBA" id="ARBA00023170"/>
    </source>
</evidence>
<evidence type="ECO:0000256" key="6">
    <source>
        <dbReference type="ARBA" id="ARBA00022692"/>
    </source>
</evidence>
<keyword evidence="9 19" id="KW-0472">Membrane</keyword>
<feature type="region of interest" description="Disordered" evidence="18">
    <location>
        <begin position="91"/>
        <end position="170"/>
    </location>
</feature>
<evidence type="ECO:0000256" key="1">
    <source>
        <dbReference type="ARBA" id="ARBA00004239"/>
    </source>
</evidence>
<evidence type="ECO:0000256" key="4">
    <source>
        <dbReference type="ARBA" id="ARBA00022553"/>
    </source>
</evidence>
<feature type="region of interest" description="Disordered" evidence="18">
    <location>
        <begin position="205"/>
        <end position="229"/>
    </location>
</feature>
<dbReference type="InterPro" id="IPR042372">
    <property type="entry name" value="IL15RA"/>
</dbReference>
<name>G3TAR3_LOXAF</name>
<keyword evidence="22" id="KW-1185">Reference proteome</keyword>
<dbReference type="Ensembl" id="ENSLAFT00000013126.2">
    <property type="protein sequence ID" value="ENSLAFP00000010984.2"/>
    <property type="gene ID" value="ENSLAFG00000013127.2"/>
</dbReference>
<comment type="subcellular location">
    <subcellularLocation>
        <location evidence="2">Cell surface</location>
    </subcellularLocation>
    <subcellularLocation>
        <location evidence="14">Nucleus membrane</location>
        <topology evidence="14">Single-pass type I membrane protein</topology>
    </subcellularLocation>
    <subcellularLocation>
        <location evidence="1">Secreted</location>
        <location evidence="1">Extracellular space</location>
    </subcellularLocation>
</comment>
<comment type="caution">
    <text evidence="17">Lacks conserved residue(s) required for the propagation of feature annotation.</text>
</comment>
<dbReference type="SUPFAM" id="SSF57535">
    <property type="entry name" value="Complement control module/SCR domain"/>
    <property type="match status" value="1"/>
</dbReference>
<evidence type="ECO:0000256" key="17">
    <source>
        <dbReference type="PROSITE-ProRule" id="PRU00302"/>
    </source>
</evidence>
<dbReference type="GO" id="GO:0005886">
    <property type="term" value="C:plasma membrane"/>
    <property type="evidence" value="ECO:0007669"/>
    <property type="project" value="Ensembl"/>
</dbReference>
<evidence type="ECO:0000313" key="22">
    <source>
        <dbReference type="Proteomes" id="UP000007646"/>
    </source>
</evidence>
<organism evidence="21 22">
    <name type="scientific">Loxodonta africana</name>
    <name type="common">African elephant</name>
    <dbReference type="NCBI Taxonomy" id="9785"/>
    <lineage>
        <taxon>Eukaryota</taxon>
        <taxon>Metazoa</taxon>
        <taxon>Chordata</taxon>
        <taxon>Craniata</taxon>
        <taxon>Vertebrata</taxon>
        <taxon>Euteleostomi</taxon>
        <taxon>Mammalia</taxon>
        <taxon>Eutheria</taxon>
        <taxon>Afrotheria</taxon>
        <taxon>Proboscidea</taxon>
        <taxon>Elephantidae</taxon>
        <taxon>Loxodonta</taxon>
    </lineage>
</organism>
<protein>
    <recommendedName>
        <fullName evidence="16">Interleukin-15 receptor subunit alpha</fullName>
    </recommendedName>
</protein>
<dbReference type="GO" id="GO:0031410">
    <property type="term" value="C:cytoplasmic vesicle"/>
    <property type="evidence" value="ECO:0007669"/>
    <property type="project" value="UniProtKB-ARBA"/>
</dbReference>
<dbReference type="HOGENOM" id="CLU_063804_1_0_1"/>
<evidence type="ECO:0000256" key="8">
    <source>
        <dbReference type="ARBA" id="ARBA00022989"/>
    </source>
</evidence>
<dbReference type="FunCoup" id="G3TAR3">
    <property type="interactions" value="20"/>
</dbReference>
<dbReference type="GO" id="GO:0050766">
    <property type="term" value="P:positive regulation of phagocytosis"/>
    <property type="evidence" value="ECO:0007669"/>
    <property type="project" value="Ensembl"/>
</dbReference>
<evidence type="ECO:0000256" key="5">
    <source>
        <dbReference type="ARBA" id="ARBA00022659"/>
    </source>
</evidence>
<keyword evidence="11" id="KW-0675">Receptor</keyword>
<dbReference type="Proteomes" id="UP000007646">
    <property type="component" value="Unassembled WGS sequence"/>
</dbReference>
<dbReference type="FunFam" id="2.20.28.230:FF:000001">
    <property type="entry name" value="Interleukin 15 receptor subunit alpha"/>
    <property type="match status" value="1"/>
</dbReference>
<dbReference type="GO" id="GO:0005829">
    <property type="term" value="C:cytosol"/>
    <property type="evidence" value="ECO:0007669"/>
    <property type="project" value="Ensembl"/>
</dbReference>
<evidence type="ECO:0000256" key="9">
    <source>
        <dbReference type="ARBA" id="ARBA00023136"/>
    </source>
</evidence>
<dbReference type="GO" id="GO:0009986">
    <property type="term" value="C:cell surface"/>
    <property type="evidence" value="ECO:0007669"/>
    <property type="project" value="UniProtKB-SubCell"/>
</dbReference>
<feature type="transmembrane region" description="Helical" evidence="19">
    <location>
        <begin position="176"/>
        <end position="197"/>
    </location>
</feature>
<evidence type="ECO:0000313" key="21">
    <source>
        <dbReference type="Ensembl" id="ENSLAFP00000010984.2"/>
    </source>
</evidence>
<reference evidence="21" key="3">
    <citation type="submission" date="2025-09" db="UniProtKB">
        <authorList>
            <consortium name="Ensembl"/>
        </authorList>
    </citation>
    <scope>IDENTIFICATION</scope>
    <source>
        <strain evidence="21">Isolate ISIS603380</strain>
    </source>
</reference>
<keyword evidence="5 17" id="KW-0768">Sushi</keyword>
<dbReference type="GO" id="GO:0019901">
    <property type="term" value="F:protein kinase binding"/>
    <property type="evidence" value="ECO:0007669"/>
    <property type="project" value="Ensembl"/>
</dbReference>
<dbReference type="CDD" id="cd00033">
    <property type="entry name" value="CCP"/>
    <property type="match status" value="1"/>
</dbReference>
<accession>G3TAR3</accession>
<keyword evidence="3" id="KW-0964">Secreted</keyword>
<comment type="subunit">
    <text evidence="15">The interleukin-15 receptor IL15R is a heterotrimer of IL15RA, IL2RB and IL2RG. IL15RA also self-associates. Interacts with SYK.</text>
</comment>
<keyword evidence="4" id="KW-0597">Phosphoprotein</keyword>
<keyword evidence="13" id="KW-0539">Nucleus</keyword>
<dbReference type="SMART" id="SM00032">
    <property type="entry name" value="CCP"/>
    <property type="match status" value="1"/>
</dbReference>
<evidence type="ECO:0000256" key="16">
    <source>
        <dbReference type="ARBA" id="ARBA00069591"/>
    </source>
</evidence>
<dbReference type="eggNOG" id="ENOG502SG86">
    <property type="taxonomic scope" value="Eukaryota"/>
</dbReference>
<dbReference type="InterPro" id="IPR035976">
    <property type="entry name" value="Sushi/SCR/CCP_sf"/>
</dbReference>
<evidence type="ECO:0000256" key="15">
    <source>
        <dbReference type="ARBA" id="ARBA00062744"/>
    </source>
</evidence>
<dbReference type="InterPro" id="IPR000436">
    <property type="entry name" value="Sushi_SCR_CCP_dom"/>
</dbReference>
<dbReference type="PANTHER" id="PTHR15060">
    <property type="entry name" value="INTERLEUKIN-15 RECEPTOR SUBUNIT ALPHA"/>
    <property type="match status" value="1"/>
</dbReference>
<keyword evidence="12" id="KW-0325">Glycoprotein</keyword>
<dbReference type="InParanoid" id="G3TAR3"/>
<dbReference type="Gene3D" id="2.20.28.230">
    <property type="match status" value="1"/>
</dbReference>
<dbReference type="GO" id="GO:0042010">
    <property type="term" value="F:interleukin-15 receptor activity"/>
    <property type="evidence" value="ECO:0007669"/>
    <property type="project" value="Ensembl"/>
</dbReference>
<feature type="domain" description="Sushi" evidence="20">
    <location>
        <begin position="2"/>
        <end position="66"/>
    </location>
</feature>
<evidence type="ECO:0000259" key="20">
    <source>
        <dbReference type="PROSITE" id="PS50923"/>
    </source>
</evidence>
<evidence type="ECO:0000256" key="3">
    <source>
        <dbReference type="ARBA" id="ARBA00022525"/>
    </source>
</evidence>
<evidence type="ECO:0000256" key="10">
    <source>
        <dbReference type="ARBA" id="ARBA00023157"/>
    </source>
</evidence>
<evidence type="ECO:0000256" key="18">
    <source>
        <dbReference type="SAM" id="MobiDB-lite"/>
    </source>
</evidence>
<gene>
    <name evidence="21" type="primary">IL15RA</name>
</gene>
<evidence type="ECO:0000256" key="19">
    <source>
        <dbReference type="SAM" id="Phobius"/>
    </source>
</evidence>
<evidence type="ECO:0000256" key="14">
    <source>
        <dbReference type="ARBA" id="ARBA00046292"/>
    </source>
</evidence>
<keyword evidence="6 19" id="KW-0812">Transmembrane</keyword>